<dbReference type="EMBL" id="JABANO010019858">
    <property type="protein sequence ID" value="KAF4729489.1"/>
    <property type="molecule type" value="Genomic_DNA"/>
</dbReference>
<evidence type="ECO:0000313" key="1">
    <source>
        <dbReference type="EMBL" id="KAF4729489.1"/>
    </source>
</evidence>
<organism evidence="1 2">
    <name type="scientific">Perkinsus olseni</name>
    <name type="common">Perkinsus atlanticus</name>
    <dbReference type="NCBI Taxonomy" id="32597"/>
    <lineage>
        <taxon>Eukaryota</taxon>
        <taxon>Sar</taxon>
        <taxon>Alveolata</taxon>
        <taxon>Perkinsozoa</taxon>
        <taxon>Perkinsea</taxon>
        <taxon>Perkinsida</taxon>
        <taxon>Perkinsidae</taxon>
        <taxon>Perkinsus</taxon>
    </lineage>
</organism>
<reference evidence="1 2" key="1">
    <citation type="submission" date="2020-04" db="EMBL/GenBank/DDBJ databases">
        <title>Perkinsus olseni comparative genomics.</title>
        <authorList>
            <person name="Bogema D.R."/>
        </authorList>
    </citation>
    <scope>NUCLEOTIDE SEQUENCE [LARGE SCALE GENOMIC DNA]</scope>
    <source>
        <strain evidence="1 2">ATCC PRA-207</strain>
    </source>
</reference>
<gene>
    <name evidence="1" type="ORF">FOZ63_030330</name>
</gene>
<accession>A0A7J6S947</accession>
<protein>
    <submittedName>
        <fullName evidence="1">Uncharacterized protein</fullName>
    </submittedName>
</protein>
<dbReference type="SUPFAM" id="SSF51004">
    <property type="entry name" value="C-terminal (heme d1) domain of cytochrome cd1-nitrite reductase"/>
    <property type="match status" value="1"/>
</dbReference>
<dbReference type="Proteomes" id="UP000553632">
    <property type="component" value="Unassembled WGS sequence"/>
</dbReference>
<name>A0A7J6S947_PEROL</name>
<sequence length="351" mass="39005">MRDLVKMRGTWCFFGTQEWKYPLSDGHLEKPLKDRILSMDHPVTQELNDLCAEGSLYYLLDFQPTESDDGQTKTGYYTASVGNGSLTVEISHEGHDIRGMPSGNYAFEFAPLLHNLAGFLYPAGLEPELVFAKGGVVYGIFKCASSIALQQIYPLGQKVTLVSTSPCNVYYFAPDTGHLYVLNGTGSLLDYDVEASNVHATWELPKLFSGGMQPSHMVVIGNELFVAVSREYRMEVRCTKLDEVGDIEVLWAKARSDDSSHIYCLSPVSAGPLSVNILYHEASTTYSVTLEKCIGFRAAGLDRWVKYIPLEHRQRPVFSREHPPEGKCSTCRAHTTGMSNGTYRTSPKGMD</sequence>
<comment type="caution">
    <text evidence="1">The sequence shown here is derived from an EMBL/GenBank/DDBJ whole genome shotgun (WGS) entry which is preliminary data.</text>
</comment>
<dbReference type="InterPro" id="IPR011048">
    <property type="entry name" value="Haem_d1_sf"/>
</dbReference>
<dbReference type="AlphaFoldDB" id="A0A7J6S947"/>
<evidence type="ECO:0000313" key="2">
    <source>
        <dbReference type="Proteomes" id="UP000553632"/>
    </source>
</evidence>
<keyword evidence="2" id="KW-1185">Reference proteome</keyword>
<proteinExistence type="predicted"/>